<evidence type="ECO:0000256" key="2">
    <source>
        <dbReference type="ARBA" id="ARBA00008079"/>
    </source>
</evidence>
<gene>
    <name evidence="18" type="ORF">GCM10023342_11230</name>
</gene>
<evidence type="ECO:0000256" key="10">
    <source>
        <dbReference type="ARBA" id="ARBA00023002"/>
    </source>
</evidence>
<dbReference type="PANTHER" id="PTHR36835">
    <property type="entry name" value="CYTOCHROME BO(3) UBIQUINOL OXIDASE SUBUNIT 4"/>
    <property type="match status" value="1"/>
</dbReference>
<evidence type="ECO:0000256" key="14">
    <source>
        <dbReference type="ARBA" id="ARBA00030211"/>
    </source>
</evidence>
<evidence type="ECO:0000256" key="8">
    <source>
        <dbReference type="ARBA" id="ARBA00022982"/>
    </source>
</evidence>
<dbReference type="PANTHER" id="PTHR36835:SF1">
    <property type="entry name" value="CYTOCHROME BO(3) UBIQUINOL OXIDASE SUBUNIT 4"/>
    <property type="match status" value="1"/>
</dbReference>
<evidence type="ECO:0000256" key="5">
    <source>
        <dbReference type="ARBA" id="ARBA00022448"/>
    </source>
</evidence>
<evidence type="ECO:0000256" key="13">
    <source>
        <dbReference type="ARBA" id="ARBA00030071"/>
    </source>
</evidence>
<keyword evidence="19" id="KW-1185">Reference proteome</keyword>
<keyword evidence="9 17" id="KW-1133">Transmembrane helix</keyword>
<evidence type="ECO:0000256" key="9">
    <source>
        <dbReference type="ARBA" id="ARBA00022989"/>
    </source>
</evidence>
<evidence type="ECO:0000256" key="1">
    <source>
        <dbReference type="ARBA" id="ARBA00004651"/>
    </source>
</evidence>
<dbReference type="InterPro" id="IPR005171">
    <property type="entry name" value="Cyt_c_oxidase_su4_prok"/>
</dbReference>
<evidence type="ECO:0000256" key="11">
    <source>
        <dbReference type="ARBA" id="ARBA00023136"/>
    </source>
</evidence>
<keyword evidence="5" id="KW-0813">Transport</keyword>
<evidence type="ECO:0000256" key="3">
    <source>
        <dbReference type="ARBA" id="ARBA00011700"/>
    </source>
</evidence>
<feature type="transmembrane region" description="Helical" evidence="17">
    <location>
        <begin position="78"/>
        <end position="99"/>
    </location>
</feature>
<accession>A0ABP9R9P6</accession>
<dbReference type="RefSeq" id="WP_031384265.1">
    <property type="nucleotide sequence ID" value="NZ_BAABKI010000012.1"/>
</dbReference>
<dbReference type="InterPro" id="IPR050968">
    <property type="entry name" value="Cytochrome_c_oxidase_bac_sub4"/>
</dbReference>
<dbReference type="NCBIfam" id="TIGR02847">
    <property type="entry name" value="CyoD"/>
    <property type="match status" value="1"/>
</dbReference>
<dbReference type="EMBL" id="BAABKI010000012">
    <property type="protein sequence ID" value="GAA5173161.1"/>
    <property type="molecule type" value="Genomic_DNA"/>
</dbReference>
<feature type="transmembrane region" description="Helical" evidence="17">
    <location>
        <begin position="18"/>
        <end position="41"/>
    </location>
</feature>
<evidence type="ECO:0000256" key="12">
    <source>
        <dbReference type="ARBA" id="ARBA00025694"/>
    </source>
</evidence>
<comment type="caution">
    <text evidence="18">The sequence shown here is derived from an EMBL/GenBank/DDBJ whole genome shotgun (WGS) entry which is preliminary data.</text>
</comment>
<evidence type="ECO:0000256" key="15">
    <source>
        <dbReference type="ARBA" id="ARBA00031887"/>
    </source>
</evidence>
<evidence type="ECO:0000256" key="6">
    <source>
        <dbReference type="ARBA" id="ARBA00022475"/>
    </source>
</evidence>
<evidence type="ECO:0000256" key="7">
    <source>
        <dbReference type="ARBA" id="ARBA00022692"/>
    </source>
</evidence>
<keyword evidence="6" id="KW-1003">Cell membrane</keyword>
<comment type="function">
    <text evidence="12">Cytochrome bo(3) ubiquinol terminal oxidase is the component of the aerobic respiratory chain of E.coli that predominates when cells are grown at high aeration. Has proton pump activity across the membrane in addition to electron transfer, pumping 2 protons/electron.</text>
</comment>
<keyword evidence="11 17" id="KW-0472">Membrane</keyword>
<reference evidence="19" key="1">
    <citation type="journal article" date="2019" name="Int. J. Syst. Evol. Microbiol.">
        <title>The Global Catalogue of Microorganisms (GCM) 10K type strain sequencing project: providing services to taxonomists for standard genome sequencing and annotation.</title>
        <authorList>
            <consortium name="The Broad Institute Genomics Platform"/>
            <consortium name="The Broad Institute Genome Sequencing Center for Infectious Disease"/>
            <person name="Wu L."/>
            <person name="Ma J."/>
        </authorList>
    </citation>
    <scope>NUCLEOTIDE SEQUENCE [LARGE SCALE GENOMIC DNA]</scope>
    <source>
        <strain evidence="19">JCM 18472</strain>
    </source>
</reference>
<dbReference type="InterPro" id="IPR014210">
    <property type="entry name" value="Cyt_o_ubiqinol_oxidase_su4"/>
</dbReference>
<dbReference type="Pfam" id="PF03626">
    <property type="entry name" value="COX4_pro"/>
    <property type="match status" value="1"/>
</dbReference>
<feature type="transmembrane region" description="Helical" evidence="17">
    <location>
        <begin position="47"/>
        <end position="66"/>
    </location>
</feature>
<name>A0ABP9R9P6_9GAMM</name>
<evidence type="ECO:0000256" key="16">
    <source>
        <dbReference type="ARBA" id="ARBA00032185"/>
    </source>
</evidence>
<proteinExistence type="inferred from homology"/>
<protein>
    <recommendedName>
        <fullName evidence="4">Cytochrome bo(3) ubiquinol oxidase subunit 4</fullName>
    </recommendedName>
    <alternativeName>
        <fullName evidence="16">Cytochrome o ubiquinol oxidase subunit 4</fullName>
    </alternativeName>
    <alternativeName>
        <fullName evidence="13">Oxidase bo(3) subunit 4</fullName>
    </alternativeName>
    <alternativeName>
        <fullName evidence="14">Ubiquinol oxidase polypeptide IV</fullName>
    </alternativeName>
    <alternativeName>
        <fullName evidence="15">Ubiquinol oxidase subunit 4</fullName>
    </alternativeName>
</protein>
<organism evidence="18 19">
    <name type="scientific">Modicisalibacter zincidurans</name>
    <dbReference type="NCBI Taxonomy" id="1178777"/>
    <lineage>
        <taxon>Bacteria</taxon>
        <taxon>Pseudomonadati</taxon>
        <taxon>Pseudomonadota</taxon>
        <taxon>Gammaproteobacteria</taxon>
        <taxon>Oceanospirillales</taxon>
        <taxon>Halomonadaceae</taxon>
        <taxon>Modicisalibacter</taxon>
    </lineage>
</organism>
<comment type="subunit">
    <text evidence="3">Heterooctamer of two A chains, two B chains, two C chains and two D chains.</text>
</comment>
<comment type="similarity">
    <text evidence="2">Belongs to the cytochrome c oxidase bacterial subunit 4 family.</text>
</comment>
<evidence type="ECO:0000313" key="19">
    <source>
        <dbReference type="Proteomes" id="UP001500074"/>
    </source>
</evidence>
<keyword evidence="10" id="KW-0560">Oxidoreductase</keyword>
<evidence type="ECO:0000256" key="4">
    <source>
        <dbReference type="ARBA" id="ARBA00014689"/>
    </source>
</evidence>
<keyword evidence="8" id="KW-0249">Electron transport</keyword>
<dbReference type="Proteomes" id="UP001500074">
    <property type="component" value="Unassembled WGS sequence"/>
</dbReference>
<evidence type="ECO:0000313" key="18">
    <source>
        <dbReference type="EMBL" id="GAA5173161.1"/>
    </source>
</evidence>
<keyword evidence="7 17" id="KW-0812">Transmembrane</keyword>
<sequence length="110" mass="11757">MSGQASHDQHSHGSVRSYVIGLIVSLVLTAIPFALVMTGAFSTLTTVLTILVTAVFQIAVQLVLFMHLNAKADEGWKLATLVFTVAILILIVGGSIWIMRQLHANVMLGG</sequence>
<evidence type="ECO:0000256" key="17">
    <source>
        <dbReference type="SAM" id="Phobius"/>
    </source>
</evidence>
<comment type="subcellular location">
    <subcellularLocation>
        <location evidence="1">Cell membrane</location>
        <topology evidence="1">Multi-pass membrane protein</topology>
    </subcellularLocation>
</comment>